<reference evidence="3" key="2">
    <citation type="submission" date="2013-12" db="EMBL/GenBank/DDBJ databases">
        <title>Evolution of pathogenesis and genome organization in the Tremellales.</title>
        <authorList>
            <person name="Cuomo C."/>
            <person name="Litvintseva A."/>
            <person name="Heitman J."/>
            <person name="Chen Y."/>
            <person name="Sun S."/>
            <person name="Springer D."/>
            <person name="Dromer F."/>
            <person name="Young S."/>
            <person name="Zeng Q."/>
            <person name="Chapman S."/>
            <person name="Gujja S."/>
            <person name="Saif S."/>
            <person name="Birren B."/>
        </authorList>
    </citation>
    <scope>NUCLEOTIDE SEQUENCE [LARGE SCALE GENOMIC DNA]</scope>
    <source>
        <strain evidence="3">CBS 10435</strain>
    </source>
</reference>
<feature type="compositionally biased region" description="Polar residues" evidence="1">
    <location>
        <begin position="220"/>
        <end position="247"/>
    </location>
</feature>
<feature type="compositionally biased region" description="Basic and acidic residues" evidence="1">
    <location>
        <begin position="164"/>
        <end position="173"/>
    </location>
</feature>
<dbReference type="EMBL" id="KI669469">
    <property type="protein sequence ID" value="OCF54794.1"/>
    <property type="molecule type" value="Genomic_DNA"/>
</dbReference>
<protein>
    <submittedName>
        <fullName evidence="2">Uncharacterized protein</fullName>
    </submittedName>
</protein>
<evidence type="ECO:0000313" key="3">
    <source>
        <dbReference type="Proteomes" id="UP000092583"/>
    </source>
</evidence>
<gene>
    <name evidence="2" type="ORF">L486_07930</name>
</gene>
<accession>A0A1B9IHD5</accession>
<feature type="compositionally biased region" description="Polar residues" evidence="1">
    <location>
        <begin position="1"/>
        <end position="16"/>
    </location>
</feature>
<feature type="region of interest" description="Disordered" evidence="1">
    <location>
        <begin position="220"/>
        <end position="279"/>
    </location>
</feature>
<organism evidence="2 3">
    <name type="scientific">Kwoniella mangroviensis CBS 10435</name>
    <dbReference type="NCBI Taxonomy" id="1331196"/>
    <lineage>
        <taxon>Eukaryota</taxon>
        <taxon>Fungi</taxon>
        <taxon>Dikarya</taxon>
        <taxon>Basidiomycota</taxon>
        <taxon>Agaricomycotina</taxon>
        <taxon>Tremellomycetes</taxon>
        <taxon>Tremellales</taxon>
        <taxon>Cryptococcaceae</taxon>
        <taxon>Kwoniella</taxon>
    </lineage>
</organism>
<evidence type="ECO:0000256" key="1">
    <source>
        <dbReference type="SAM" id="MobiDB-lite"/>
    </source>
</evidence>
<reference evidence="2 3" key="1">
    <citation type="submission" date="2013-07" db="EMBL/GenBank/DDBJ databases">
        <title>The Genome Sequence of Kwoniella mangroviensis CBS10435.</title>
        <authorList>
            <consortium name="The Broad Institute Genome Sequencing Platform"/>
            <person name="Cuomo C."/>
            <person name="Litvintseva A."/>
            <person name="Chen Y."/>
            <person name="Heitman J."/>
            <person name="Sun S."/>
            <person name="Springer D."/>
            <person name="Dromer F."/>
            <person name="Young S.K."/>
            <person name="Zeng Q."/>
            <person name="Gargeya S."/>
            <person name="Fitzgerald M."/>
            <person name="Abouelleil A."/>
            <person name="Alvarado L."/>
            <person name="Berlin A.M."/>
            <person name="Chapman S.B."/>
            <person name="Dewar J."/>
            <person name="Goldberg J."/>
            <person name="Griggs A."/>
            <person name="Gujja S."/>
            <person name="Hansen M."/>
            <person name="Howarth C."/>
            <person name="Imamovic A."/>
            <person name="Larimer J."/>
            <person name="McCowan C."/>
            <person name="Murphy C."/>
            <person name="Pearson M."/>
            <person name="Priest M."/>
            <person name="Roberts A."/>
            <person name="Saif S."/>
            <person name="Shea T."/>
            <person name="Sykes S."/>
            <person name="Wortman J."/>
            <person name="Nusbaum C."/>
            <person name="Birren B."/>
        </authorList>
    </citation>
    <scope>NUCLEOTIDE SEQUENCE [LARGE SCALE GENOMIC DNA]</scope>
    <source>
        <strain evidence="2 3">CBS 10435</strain>
    </source>
</reference>
<dbReference type="AlphaFoldDB" id="A0A1B9IHD5"/>
<feature type="compositionally biased region" description="Polar residues" evidence="1">
    <location>
        <begin position="126"/>
        <end position="144"/>
    </location>
</feature>
<proteinExistence type="predicted"/>
<sequence length="279" mass="30619">MDHGEQSTTADYQNYRRSPAIHADSTRPQQLAFTLLDDDPQSSFATDLVSASAAAIDKHTLHDELWTGHWDPRDSQPNGMHLPSVPLNSSFANGSEQFIGWTKTSPHSHDDFTAKDGLLLTSVTTIQSHTTSPSPSLLGSVRSSKVTKPKKGRNPVSLYCPFPSDKKDLQDSNRRRLRALTQKASLNVEERDELKRLKHCVICSDSRRKRAALLNKLQLQATQRDQASSDDLTHELSATNEHAPSSSDEVEDGANRPTKTQSEQGQGAEGNTASAIQGP</sequence>
<evidence type="ECO:0000313" key="2">
    <source>
        <dbReference type="EMBL" id="OCF54794.1"/>
    </source>
</evidence>
<feature type="region of interest" description="Disordered" evidence="1">
    <location>
        <begin position="1"/>
        <end position="26"/>
    </location>
</feature>
<dbReference type="Proteomes" id="UP000092583">
    <property type="component" value="Unassembled WGS sequence"/>
</dbReference>
<name>A0A1B9IHD5_9TREE</name>
<keyword evidence="3" id="KW-1185">Reference proteome</keyword>
<feature type="region of interest" description="Disordered" evidence="1">
    <location>
        <begin position="126"/>
        <end position="173"/>
    </location>
</feature>
<feature type="compositionally biased region" description="Polar residues" evidence="1">
    <location>
        <begin position="257"/>
        <end position="279"/>
    </location>
</feature>